<evidence type="ECO:0000313" key="2">
    <source>
        <dbReference type="EMBL" id="CAB4957443.1"/>
    </source>
</evidence>
<keyword evidence="1" id="KW-0472">Membrane</keyword>
<feature type="transmembrane region" description="Helical" evidence="1">
    <location>
        <begin position="12"/>
        <end position="32"/>
    </location>
</feature>
<evidence type="ECO:0000256" key="1">
    <source>
        <dbReference type="SAM" id="Phobius"/>
    </source>
</evidence>
<dbReference type="EMBL" id="CAFBNO010000038">
    <property type="protein sequence ID" value="CAB4957443.1"/>
    <property type="molecule type" value="Genomic_DNA"/>
</dbReference>
<feature type="transmembrane region" description="Helical" evidence="1">
    <location>
        <begin position="44"/>
        <end position="63"/>
    </location>
</feature>
<dbReference type="InterPro" id="IPR038750">
    <property type="entry name" value="YczE/YyaS-like"/>
</dbReference>
<feature type="transmembrane region" description="Helical" evidence="1">
    <location>
        <begin position="98"/>
        <end position="121"/>
    </location>
</feature>
<accession>A0A6J7KRD2</accession>
<organism evidence="2">
    <name type="scientific">freshwater metagenome</name>
    <dbReference type="NCBI Taxonomy" id="449393"/>
    <lineage>
        <taxon>unclassified sequences</taxon>
        <taxon>metagenomes</taxon>
        <taxon>ecological metagenomes</taxon>
    </lineage>
</organism>
<sequence length="196" mass="21521">MFWRVSQLMVGLAIYGLGIGMMVHSKIGIAPWDVFAQGISVQTHLTFGISSAIVSVIVLLAWIPLKNQKPGIGTVLNAILIGIFADLWTPFLPTPSEYLPNLIMFLLGMVIVAFATGMYIASKLGSGPRDGLMVGTQLRLGWPFWLVRTMYEGTVLTIGWLMGGQVREGTLIFAVCIGYLMQTSMKLFGIPLRKRK</sequence>
<proteinExistence type="predicted"/>
<name>A0A6J7KRD2_9ZZZZ</name>
<gene>
    <name evidence="2" type="ORF">UFOPK3837_00843</name>
</gene>
<feature type="transmembrane region" description="Helical" evidence="1">
    <location>
        <begin position="142"/>
        <end position="163"/>
    </location>
</feature>
<feature type="transmembrane region" description="Helical" evidence="1">
    <location>
        <begin position="75"/>
        <end position="92"/>
    </location>
</feature>
<reference evidence="2" key="1">
    <citation type="submission" date="2020-05" db="EMBL/GenBank/DDBJ databases">
        <authorList>
            <person name="Chiriac C."/>
            <person name="Salcher M."/>
            <person name="Ghai R."/>
            <person name="Kavagutti S V."/>
        </authorList>
    </citation>
    <scope>NUCLEOTIDE SEQUENCE</scope>
</reference>
<keyword evidence="1" id="KW-1133">Transmembrane helix</keyword>
<dbReference type="PANTHER" id="PTHR40078">
    <property type="entry name" value="INTEGRAL MEMBRANE PROTEIN-RELATED"/>
    <property type="match status" value="1"/>
</dbReference>
<dbReference type="AlphaFoldDB" id="A0A6J7KRD2"/>
<dbReference type="Pfam" id="PF19700">
    <property type="entry name" value="DUF6198"/>
    <property type="match status" value="1"/>
</dbReference>
<dbReference type="PANTHER" id="PTHR40078:SF1">
    <property type="entry name" value="INTEGRAL MEMBRANE PROTEIN"/>
    <property type="match status" value="1"/>
</dbReference>
<keyword evidence="1" id="KW-0812">Transmembrane</keyword>
<feature type="transmembrane region" description="Helical" evidence="1">
    <location>
        <begin position="169"/>
        <end position="188"/>
    </location>
</feature>
<protein>
    <submittedName>
        <fullName evidence="2">Unannotated protein</fullName>
    </submittedName>
</protein>